<name>A0ABY1L293_9FLAO</name>
<keyword evidence="1" id="KW-0812">Transmembrane</keyword>
<organism evidence="2 3">
    <name type="scientific">Zobellia uliginosa</name>
    <dbReference type="NCBI Taxonomy" id="143224"/>
    <lineage>
        <taxon>Bacteria</taxon>
        <taxon>Pseudomonadati</taxon>
        <taxon>Bacteroidota</taxon>
        <taxon>Flavobacteriia</taxon>
        <taxon>Flavobacteriales</taxon>
        <taxon>Flavobacteriaceae</taxon>
        <taxon>Zobellia</taxon>
    </lineage>
</organism>
<reference evidence="2 3" key="1">
    <citation type="submission" date="2017-01" db="EMBL/GenBank/DDBJ databases">
        <authorList>
            <person name="Varghese N."/>
            <person name="Submissions S."/>
        </authorList>
    </citation>
    <scope>NUCLEOTIDE SEQUENCE [LARGE SCALE GENOMIC DNA]</scope>
    <source>
        <strain evidence="2 3">DSM 2061</strain>
    </source>
</reference>
<accession>A0ABY1L293</accession>
<gene>
    <name evidence="2" type="ORF">SAMN05421766_11614</name>
</gene>
<evidence type="ECO:0000256" key="1">
    <source>
        <dbReference type="SAM" id="Phobius"/>
    </source>
</evidence>
<keyword evidence="1" id="KW-1133">Transmembrane helix</keyword>
<sequence length="68" mass="8166">MKNIKHTEKYLWAWIVYSIFSLAYSVLVVYKLQLDKQLLLNESLDTNISERIQKFDDVEDKLLFTPKK</sequence>
<evidence type="ECO:0000313" key="2">
    <source>
        <dbReference type="EMBL" id="SIT15741.1"/>
    </source>
</evidence>
<protein>
    <submittedName>
        <fullName evidence="2">Uncharacterized protein</fullName>
    </submittedName>
</protein>
<dbReference type="Proteomes" id="UP000185728">
    <property type="component" value="Unassembled WGS sequence"/>
</dbReference>
<evidence type="ECO:0000313" key="3">
    <source>
        <dbReference type="Proteomes" id="UP000185728"/>
    </source>
</evidence>
<keyword evidence="1" id="KW-0472">Membrane</keyword>
<proteinExistence type="predicted"/>
<dbReference type="EMBL" id="FTOB01000016">
    <property type="protein sequence ID" value="SIT15741.1"/>
    <property type="molecule type" value="Genomic_DNA"/>
</dbReference>
<dbReference type="RefSeq" id="WP_139327765.1">
    <property type="nucleotide sequence ID" value="NZ_FTOB01000016.1"/>
</dbReference>
<keyword evidence="3" id="KW-1185">Reference proteome</keyword>
<feature type="transmembrane region" description="Helical" evidence="1">
    <location>
        <begin position="12"/>
        <end position="30"/>
    </location>
</feature>
<comment type="caution">
    <text evidence="2">The sequence shown here is derived from an EMBL/GenBank/DDBJ whole genome shotgun (WGS) entry which is preliminary data.</text>
</comment>